<dbReference type="Gene3D" id="3.40.50.150">
    <property type="entry name" value="Vaccinia Virus protein VP39"/>
    <property type="match status" value="1"/>
</dbReference>
<organism evidence="1 2">
    <name type="scientific">Microlunatus parietis</name>
    <dbReference type="NCBI Taxonomy" id="682979"/>
    <lineage>
        <taxon>Bacteria</taxon>
        <taxon>Bacillati</taxon>
        <taxon>Actinomycetota</taxon>
        <taxon>Actinomycetes</taxon>
        <taxon>Propionibacteriales</taxon>
        <taxon>Propionibacteriaceae</taxon>
        <taxon>Microlunatus</taxon>
    </lineage>
</organism>
<protein>
    <recommendedName>
        <fullName evidence="3">Methyltransferase domain-containing protein</fullName>
    </recommendedName>
</protein>
<sequence length="275" mass="30799">MSKPIRGYSDIPGWFWWIDRQLFATILDAQADSAPGVLVELGTYKGKSAVIIGNHVRPGERFVVLDLFGRTELLTDTAADRANRTEAERSYATLDRLTFEQNYLALHDQLPEIIEAPSTAIVESVQPDTVRFLHVDASHLYPYVREDARNAKSMLRSDGVVVFDDWRGEHTPGVTAAVFESVFADGLIPFALTPTKFYGVFGDPEPYLTVVRDLIKNDDRVWGEEQEILGRQVPRLNLIKQKEAPKGTMSDADIDRISERLITKLGPALNGLRAT</sequence>
<dbReference type="Proteomes" id="UP000569914">
    <property type="component" value="Unassembled WGS sequence"/>
</dbReference>
<reference evidence="1 2" key="1">
    <citation type="submission" date="2020-07" db="EMBL/GenBank/DDBJ databases">
        <title>Sequencing the genomes of 1000 actinobacteria strains.</title>
        <authorList>
            <person name="Klenk H.-P."/>
        </authorList>
    </citation>
    <scope>NUCLEOTIDE SEQUENCE [LARGE SCALE GENOMIC DNA]</scope>
    <source>
        <strain evidence="1 2">DSM 22083</strain>
    </source>
</reference>
<accession>A0A7Y9L940</accession>
<evidence type="ECO:0008006" key="3">
    <source>
        <dbReference type="Google" id="ProtNLM"/>
    </source>
</evidence>
<dbReference type="SUPFAM" id="SSF53335">
    <property type="entry name" value="S-adenosyl-L-methionine-dependent methyltransferases"/>
    <property type="match status" value="1"/>
</dbReference>
<dbReference type="EMBL" id="JACCBU010000001">
    <property type="protein sequence ID" value="NYE69167.1"/>
    <property type="molecule type" value="Genomic_DNA"/>
</dbReference>
<proteinExistence type="predicted"/>
<evidence type="ECO:0000313" key="2">
    <source>
        <dbReference type="Proteomes" id="UP000569914"/>
    </source>
</evidence>
<evidence type="ECO:0000313" key="1">
    <source>
        <dbReference type="EMBL" id="NYE69167.1"/>
    </source>
</evidence>
<gene>
    <name evidence="1" type="ORF">BKA15_000496</name>
</gene>
<dbReference type="AlphaFoldDB" id="A0A7Y9L940"/>
<dbReference type="RefSeq" id="WP_179747931.1">
    <property type="nucleotide sequence ID" value="NZ_JACCBU010000001.1"/>
</dbReference>
<dbReference type="InterPro" id="IPR029063">
    <property type="entry name" value="SAM-dependent_MTases_sf"/>
</dbReference>
<comment type="caution">
    <text evidence="1">The sequence shown here is derived from an EMBL/GenBank/DDBJ whole genome shotgun (WGS) entry which is preliminary data.</text>
</comment>
<dbReference type="Pfam" id="PF13578">
    <property type="entry name" value="Methyltransf_24"/>
    <property type="match status" value="1"/>
</dbReference>
<keyword evidence="2" id="KW-1185">Reference proteome</keyword>
<name>A0A7Y9L940_9ACTN</name>